<evidence type="ECO:0000256" key="2">
    <source>
        <dbReference type="ARBA" id="ARBA00022448"/>
    </source>
</evidence>
<dbReference type="PANTHER" id="PTHR30561:SF1">
    <property type="entry name" value="MULTIDRUG TRANSPORTER EMRE"/>
    <property type="match status" value="1"/>
</dbReference>
<dbReference type="OrthoDB" id="21828at2"/>
<keyword evidence="10" id="KW-1185">Reference proteome</keyword>
<dbReference type="Proteomes" id="UP000198661">
    <property type="component" value="Unassembled WGS sequence"/>
</dbReference>
<dbReference type="EMBL" id="FOOK01000025">
    <property type="protein sequence ID" value="SFG29555.1"/>
    <property type="molecule type" value="Genomic_DNA"/>
</dbReference>
<dbReference type="Pfam" id="PF00893">
    <property type="entry name" value="Multi_Drug_Res"/>
    <property type="match status" value="1"/>
</dbReference>
<evidence type="ECO:0000313" key="9">
    <source>
        <dbReference type="EMBL" id="SFG29555.1"/>
    </source>
</evidence>
<organism evidence="9 10">
    <name type="scientific">Planifilum fulgidum</name>
    <dbReference type="NCBI Taxonomy" id="201973"/>
    <lineage>
        <taxon>Bacteria</taxon>
        <taxon>Bacillati</taxon>
        <taxon>Bacillota</taxon>
        <taxon>Bacilli</taxon>
        <taxon>Bacillales</taxon>
        <taxon>Thermoactinomycetaceae</taxon>
        <taxon>Planifilum</taxon>
    </lineage>
</organism>
<dbReference type="STRING" id="201973.SAMN04488025_1255"/>
<evidence type="ECO:0000256" key="8">
    <source>
        <dbReference type="SAM" id="Phobius"/>
    </source>
</evidence>
<accession>A0A1I2QLS1</accession>
<dbReference type="InterPro" id="IPR000390">
    <property type="entry name" value="Small_drug/metabolite_transptr"/>
</dbReference>
<sequence>MRHFLYLLLAIVSEVIATSSLKASQGFSRLWPSLLVVVGYGAAFYWFSLSLKQIPLGIAYAIWSGLGTVGVVLIGLFLWGETLNALRVFGIALILIGTVILNLSKAEG</sequence>
<dbReference type="GO" id="GO:0022857">
    <property type="term" value="F:transmembrane transporter activity"/>
    <property type="evidence" value="ECO:0007669"/>
    <property type="project" value="InterPro"/>
</dbReference>
<gene>
    <name evidence="9" type="ORF">SAMN04488025_1255</name>
</gene>
<feature type="transmembrane region" description="Helical" evidence="8">
    <location>
        <begin position="85"/>
        <end position="103"/>
    </location>
</feature>
<evidence type="ECO:0000256" key="3">
    <source>
        <dbReference type="ARBA" id="ARBA00022475"/>
    </source>
</evidence>
<dbReference type="InterPro" id="IPR045324">
    <property type="entry name" value="Small_multidrug_res"/>
</dbReference>
<evidence type="ECO:0000256" key="6">
    <source>
        <dbReference type="ARBA" id="ARBA00023136"/>
    </source>
</evidence>
<comment type="similarity">
    <text evidence="7">Belongs to the drug/metabolite transporter (DMT) superfamily. Small multidrug resistance (SMR) (TC 2.A.7.1) family.</text>
</comment>
<dbReference type="FunFam" id="1.10.3730.20:FF:000001">
    <property type="entry name" value="Quaternary ammonium compound resistance transporter SugE"/>
    <property type="match status" value="1"/>
</dbReference>
<protein>
    <submittedName>
        <fullName evidence="9">Small multidrug resistance pump</fullName>
    </submittedName>
</protein>
<keyword evidence="6 8" id="KW-0472">Membrane</keyword>
<evidence type="ECO:0000256" key="5">
    <source>
        <dbReference type="ARBA" id="ARBA00022989"/>
    </source>
</evidence>
<keyword evidence="5 8" id="KW-1133">Transmembrane helix</keyword>
<dbReference type="Gene3D" id="1.10.3730.20">
    <property type="match status" value="1"/>
</dbReference>
<dbReference type="PANTHER" id="PTHR30561">
    <property type="entry name" value="SMR FAMILY PROTON-DEPENDENT DRUG EFFLUX TRANSPORTER SUGE"/>
    <property type="match status" value="1"/>
</dbReference>
<keyword evidence="2" id="KW-0813">Transport</keyword>
<keyword evidence="3" id="KW-1003">Cell membrane</keyword>
<evidence type="ECO:0000256" key="1">
    <source>
        <dbReference type="ARBA" id="ARBA00004651"/>
    </source>
</evidence>
<evidence type="ECO:0000313" key="10">
    <source>
        <dbReference type="Proteomes" id="UP000198661"/>
    </source>
</evidence>
<feature type="transmembrane region" description="Helical" evidence="8">
    <location>
        <begin position="59"/>
        <end position="79"/>
    </location>
</feature>
<dbReference type="SUPFAM" id="SSF103481">
    <property type="entry name" value="Multidrug resistance efflux transporter EmrE"/>
    <property type="match status" value="1"/>
</dbReference>
<dbReference type="GO" id="GO:0005886">
    <property type="term" value="C:plasma membrane"/>
    <property type="evidence" value="ECO:0007669"/>
    <property type="project" value="UniProtKB-SubCell"/>
</dbReference>
<evidence type="ECO:0000256" key="7">
    <source>
        <dbReference type="RuleBase" id="RU003942"/>
    </source>
</evidence>
<feature type="transmembrane region" description="Helical" evidence="8">
    <location>
        <begin position="27"/>
        <end position="47"/>
    </location>
</feature>
<comment type="subcellular location">
    <subcellularLocation>
        <location evidence="1 7">Cell membrane</location>
        <topology evidence="1 7">Multi-pass membrane protein</topology>
    </subcellularLocation>
</comment>
<dbReference type="InterPro" id="IPR037185">
    <property type="entry name" value="EmrE-like"/>
</dbReference>
<dbReference type="AlphaFoldDB" id="A0A1I2QLS1"/>
<reference evidence="9 10" key="1">
    <citation type="submission" date="2016-10" db="EMBL/GenBank/DDBJ databases">
        <authorList>
            <person name="de Groot N.N."/>
        </authorList>
    </citation>
    <scope>NUCLEOTIDE SEQUENCE [LARGE SCALE GENOMIC DNA]</scope>
    <source>
        <strain evidence="9 10">DSM 44945</strain>
    </source>
</reference>
<keyword evidence="4 7" id="KW-0812">Transmembrane</keyword>
<evidence type="ECO:0000256" key="4">
    <source>
        <dbReference type="ARBA" id="ARBA00022692"/>
    </source>
</evidence>
<name>A0A1I2QLS1_9BACL</name>
<proteinExistence type="inferred from homology"/>
<dbReference type="RefSeq" id="WP_092039654.1">
    <property type="nucleotide sequence ID" value="NZ_FOOK01000025.1"/>
</dbReference>